<dbReference type="STRING" id="1442371.A0A0D2K0L8"/>
<dbReference type="InterPro" id="IPR000873">
    <property type="entry name" value="AMP-dep_synth/lig_dom"/>
</dbReference>
<dbReference type="InterPro" id="IPR005914">
    <property type="entry name" value="Acac_CoA_synth"/>
</dbReference>
<dbReference type="Pfam" id="PF00501">
    <property type="entry name" value="AMP-binding"/>
    <property type="match status" value="1"/>
</dbReference>
<keyword evidence="4" id="KW-0067">ATP-binding</keyword>
<dbReference type="NCBIfam" id="TIGR01217">
    <property type="entry name" value="ac_ac_CoA_syn"/>
    <property type="match status" value="1"/>
</dbReference>
<dbReference type="EMBL" id="KN848077">
    <property type="protein sequence ID" value="KIX96489.1"/>
    <property type="molecule type" value="Genomic_DNA"/>
</dbReference>
<dbReference type="VEuPathDB" id="FungiDB:Z520_07755"/>
<dbReference type="AlphaFoldDB" id="A0A0D2K0L8"/>
<dbReference type="Gene3D" id="3.40.50.12780">
    <property type="entry name" value="N-terminal domain of ligase-like"/>
    <property type="match status" value="1"/>
</dbReference>
<name>A0A0D2K0L8_9EURO</name>
<evidence type="ECO:0000259" key="5">
    <source>
        <dbReference type="Pfam" id="PF00501"/>
    </source>
</evidence>
<comment type="similarity">
    <text evidence="1">Belongs to the ATP-dependent AMP-binding enzyme family.</text>
</comment>
<dbReference type="PANTHER" id="PTHR42921">
    <property type="entry name" value="ACETOACETYL-COA SYNTHETASE"/>
    <property type="match status" value="1"/>
</dbReference>
<evidence type="ECO:0000256" key="1">
    <source>
        <dbReference type="ARBA" id="ARBA00006432"/>
    </source>
</evidence>
<reference evidence="6 7" key="1">
    <citation type="submission" date="2015-01" db="EMBL/GenBank/DDBJ databases">
        <title>The Genome Sequence of Fonsecaea multimorphosa CBS 102226.</title>
        <authorList>
            <consortium name="The Broad Institute Genomics Platform"/>
            <person name="Cuomo C."/>
            <person name="de Hoog S."/>
            <person name="Gorbushina A."/>
            <person name="Stielow B."/>
            <person name="Teixiera M."/>
            <person name="Abouelleil A."/>
            <person name="Chapman S.B."/>
            <person name="Priest M."/>
            <person name="Young S.K."/>
            <person name="Wortman J."/>
            <person name="Nusbaum C."/>
            <person name="Birren B."/>
        </authorList>
    </citation>
    <scope>NUCLEOTIDE SEQUENCE [LARGE SCALE GENOMIC DNA]</scope>
    <source>
        <strain evidence="6 7">CBS 102226</strain>
    </source>
</reference>
<keyword evidence="2" id="KW-0436">Ligase</keyword>
<evidence type="ECO:0000313" key="6">
    <source>
        <dbReference type="EMBL" id="KIX96489.1"/>
    </source>
</evidence>
<gene>
    <name evidence="6" type="ORF">Z520_07755</name>
</gene>
<evidence type="ECO:0000256" key="4">
    <source>
        <dbReference type="ARBA" id="ARBA00022840"/>
    </source>
</evidence>
<evidence type="ECO:0000256" key="2">
    <source>
        <dbReference type="ARBA" id="ARBA00022598"/>
    </source>
</evidence>
<dbReference type="RefSeq" id="XP_016630612.1">
    <property type="nucleotide sequence ID" value="XM_016778252.1"/>
</dbReference>
<keyword evidence="3" id="KW-0547">Nucleotide-binding</keyword>
<dbReference type="SUPFAM" id="SSF56801">
    <property type="entry name" value="Acetyl-CoA synthetase-like"/>
    <property type="match status" value="1"/>
</dbReference>
<evidence type="ECO:0000256" key="3">
    <source>
        <dbReference type="ARBA" id="ARBA00022741"/>
    </source>
</evidence>
<protein>
    <recommendedName>
        <fullName evidence="5">AMP-dependent synthetase/ligase domain-containing protein</fullName>
    </recommendedName>
</protein>
<keyword evidence="7" id="KW-1185">Reference proteome</keyword>
<evidence type="ECO:0000313" key="7">
    <source>
        <dbReference type="Proteomes" id="UP000053411"/>
    </source>
</evidence>
<dbReference type="GO" id="GO:0005524">
    <property type="term" value="F:ATP binding"/>
    <property type="evidence" value="ECO:0007669"/>
    <property type="project" value="UniProtKB-KW"/>
</dbReference>
<dbReference type="GO" id="GO:0030729">
    <property type="term" value="F:acetoacetate-CoA ligase activity"/>
    <property type="evidence" value="ECO:0007669"/>
    <property type="project" value="InterPro"/>
</dbReference>
<dbReference type="PROSITE" id="PS00455">
    <property type="entry name" value="AMP_BINDING"/>
    <property type="match status" value="1"/>
</dbReference>
<feature type="domain" description="AMP-dependent synthetase/ligase" evidence="5">
    <location>
        <begin position="133"/>
        <end position="506"/>
    </location>
</feature>
<sequence>MSNAEISKTPLWIPRSIEHTNVAKFILWINRKRNLRLRTYSDLQQWSTNPATSQDFWGDAYLFLGIRRPEQNTELDQHHIDTHIPKSTPLFPPPIFFPFEKLNICEVILRNRLTNAVAIYAAREDMKTGVAVSNITWGELSSRVKQARDAMVGSGVGSGDIVAAVISNSVNSIVLCLATLSLGAIWSSTSCDLGPQGIEERYKQTKPKLIFADNAYLYGGKLHTLENSISHWSKEIGENDDNAYVCDRNVVILPYVEGISFDLDRIHQGISWDDFIKRGTGRPLAFTMAPFSHPAFILYSSGTTGKPKCIVHTAGGALLKTKVDSVLQHDIRENDIVFQYTTTSWVMWMLNFFNLANASAMLLFDGSPFHPKQDILIDLADRIGVSVFGTSPRYLTELKARGIIPRQRFRLKSLRVLTSTGAVLSADMYHWFYDKAFPPSVHLASMCGGTDIAGCFLGGTPLLPVYPGELQARCLGMAVDIFDSSKAEASSVLVSGQAGELVCTQPFPSQPLTFYGVDGPEKYRASYFARYGVHVWCQGDFVQMCPDTGGLVVLGRSDGVLNPSGVRFGSAEIYAITEKYDEVEDAICVGQRRKQDVDERVLLFLKMKAGNVLSLGLIDRIQKDVRKQYSRRHVPSRIFEVADIPYTVNGKKCEINVKQIVSGFNTAVSGTVANPQSLELYRKYLDLDMDGPQSVPQRTEAKL</sequence>
<dbReference type="PANTHER" id="PTHR42921:SF1">
    <property type="entry name" value="ACETOACETYL-COA SYNTHETASE"/>
    <property type="match status" value="1"/>
</dbReference>
<dbReference type="OrthoDB" id="10253869at2759"/>
<dbReference type="InterPro" id="IPR042099">
    <property type="entry name" value="ANL_N_sf"/>
</dbReference>
<dbReference type="InterPro" id="IPR020845">
    <property type="entry name" value="AMP-binding_CS"/>
</dbReference>
<dbReference type="GeneID" id="27713501"/>
<dbReference type="Gene3D" id="3.30.300.30">
    <property type="match status" value="1"/>
</dbReference>
<dbReference type="GO" id="GO:0006629">
    <property type="term" value="P:lipid metabolic process"/>
    <property type="evidence" value="ECO:0007669"/>
    <property type="project" value="InterPro"/>
</dbReference>
<dbReference type="InterPro" id="IPR045851">
    <property type="entry name" value="AMP-bd_C_sf"/>
</dbReference>
<accession>A0A0D2K0L8</accession>
<dbReference type="Proteomes" id="UP000053411">
    <property type="component" value="Unassembled WGS sequence"/>
</dbReference>
<organism evidence="6 7">
    <name type="scientific">Fonsecaea multimorphosa CBS 102226</name>
    <dbReference type="NCBI Taxonomy" id="1442371"/>
    <lineage>
        <taxon>Eukaryota</taxon>
        <taxon>Fungi</taxon>
        <taxon>Dikarya</taxon>
        <taxon>Ascomycota</taxon>
        <taxon>Pezizomycotina</taxon>
        <taxon>Eurotiomycetes</taxon>
        <taxon>Chaetothyriomycetidae</taxon>
        <taxon>Chaetothyriales</taxon>
        <taxon>Herpotrichiellaceae</taxon>
        <taxon>Fonsecaea</taxon>
    </lineage>
</organism>
<proteinExistence type="inferred from homology"/>